<evidence type="ECO:0000256" key="2">
    <source>
        <dbReference type="ARBA" id="ARBA00008072"/>
    </source>
</evidence>
<evidence type="ECO:0000313" key="8">
    <source>
        <dbReference type="EMBL" id="ACY16442.1"/>
    </source>
</evidence>
<dbReference type="Pfam" id="PF08240">
    <property type="entry name" value="ADH_N"/>
    <property type="match status" value="1"/>
</dbReference>
<dbReference type="PANTHER" id="PTHR43350:SF2">
    <property type="entry name" value="GROES-LIKE ZINC-BINDING ALCOHOL DEHYDROGENASE FAMILY PROTEIN"/>
    <property type="match status" value="1"/>
</dbReference>
<comment type="cofactor">
    <cofactor evidence="1">
        <name>Zn(2+)</name>
        <dbReference type="ChEBI" id="CHEBI:29105"/>
    </cofactor>
</comment>
<proteinExistence type="inferred from homology"/>
<dbReference type="STRING" id="502025.Hoch_3943"/>
<evidence type="ECO:0000256" key="5">
    <source>
        <dbReference type="ARBA" id="ARBA00023002"/>
    </source>
</evidence>
<keyword evidence="4" id="KW-0862">Zinc</keyword>
<reference evidence="8 9" key="1">
    <citation type="journal article" date="2010" name="Stand. Genomic Sci.">
        <title>Complete genome sequence of Haliangium ochraceum type strain (SMP-2).</title>
        <authorList>
            <consortium name="US DOE Joint Genome Institute (JGI-PGF)"/>
            <person name="Ivanova N."/>
            <person name="Daum C."/>
            <person name="Lang E."/>
            <person name="Abt B."/>
            <person name="Kopitz M."/>
            <person name="Saunders E."/>
            <person name="Lapidus A."/>
            <person name="Lucas S."/>
            <person name="Glavina Del Rio T."/>
            <person name="Nolan M."/>
            <person name="Tice H."/>
            <person name="Copeland A."/>
            <person name="Cheng J.F."/>
            <person name="Chen F."/>
            <person name="Bruce D."/>
            <person name="Goodwin L."/>
            <person name="Pitluck S."/>
            <person name="Mavromatis K."/>
            <person name="Pati A."/>
            <person name="Mikhailova N."/>
            <person name="Chen A."/>
            <person name="Palaniappan K."/>
            <person name="Land M."/>
            <person name="Hauser L."/>
            <person name="Chang Y.J."/>
            <person name="Jeffries C.D."/>
            <person name="Detter J.C."/>
            <person name="Brettin T."/>
            <person name="Rohde M."/>
            <person name="Goker M."/>
            <person name="Bristow J."/>
            <person name="Markowitz V."/>
            <person name="Eisen J.A."/>
            <person name="Hugenholtz P."/>
            <person name="Kyrpides N.C."/>
            <person name="Klenk H.P."/>
        </authorList>
    </citation>
    <scope>NUCLEOTIDE SEQUENCE [LARGE SCALE GENOMIC DNA]</scope>
    <source>
        <strain evidence="9">DSM 14365 / CIP 107738 / JCM 11303 / AJ 13395 / SMP-2</strain>
    </source>
</reference>
<dbReference type="Gene3D" id="3.90.180.10">
    <property type="entry name" value="Medium-chain alcohol dehydrogenases, catalytic domain"/>
    <property type="match status" value="1"/>
</dbReference>
<dbReference type="OrthoDB" id="9773078at2"/>
<dbReference type="SUPFAM" id="SSF51735">
    <property type="entry name" value="NAD(P)-binding Rossmann-fold domains"/>
    <property type="match status" value="1"/>
</dbReference>
<protein>
    <submittedName>
        <fullName evidence="8">Alcohol dehydrogenase GroES domain protein</fullName>
    </submittedName>
</protein>
<feature type="domain" description="Alcohol dehydrogenase-like C-terminal" evidence="6">
    <location>
        <begin position="183"/>
        <end position="293"/>
    </location>
</feature>
<feature type="domain" description="Alcohol dehydrogenase-like N-terminal" evidence="7">
    <location>
        <begin position="23"/>
        <end position="144"/>
    </location>
</feature>
<dbReference type="InterPro" id="IPR013154">
    <property type="entry name" value="ADH-like_N"/>
</dbReference>
<keyword evidence="3" id="KW-0479">Metal-binding</keyword>
<dbReference type="GO" id="GO:0046872">
    <property type="term" value="F:metal ion binding"/>
    <property type="evidence" value="ECO:0007669"/>
    <property type="project" value="UniProtKB-KW"/>
</dbReference>
<dbReference type="PANTHER" id="PTHR43350">
    <property type="entry name" value="NAD-DEPENDENT ALCOHOL DEHYDROGENASE"/>
    <property type="match status" value="1"/>
</dbReference>
<comment type="similarity">
    <text evidence="2">Belongs to the zinc-containing alcohol dehydrogenase family.</text>
</comment>
<dbReference type="Pfam" id="PF00107">
    <property type="entry name" value="ADH_zinc_N"/>
    <property type="match status" value="1"/>
</dbReference>
<evidence type="ECO:0000256" key="4">
    <source>
        <dbReference type="ARBA" id="ARBA00022833"/>
    </source>
</evidence>
<dbReference type="Proteomes" id="UP000001880">
    <property type="component" value="Chromosome"/>
</dbReference>
<dbReference type="SUPFAM" id="SSF50129">
    <property type="entry name" value="GroES-like"/>
    <property type="match status" value="1"/>
</dbReference>
<dbReference type="KEGG" id="hoh:Hoch_3943"/>
<dbReference type="InterPro" id="IPR036291">
    <property type="entry name" value="NAD(P)-bd_dom_sf"/>
</dbReference>
<dbReference type="GO" id="GO:0016491">
    <property type="term" value="F:oxidoreductase activity"/>
    <property type="evidence" value="ECO:0007669"/>
    <property type="project" value="UniProtKB-KW"/>
</dbReference>
<keyword evidence="9" id="KW-1185">Reference proteome</keyword>
<name>D0LI63_HALO1</name>
<organism evidence="8 9">
    <name type="scientific">Haliangium ochraceum (strain DSM 14365 / JCM 11303 / SMP-2)</name>
    <dbReference type="NCBI Taxonomy" id="502025"/>
    <lineage>
        <taxon>Bacteria</taxon>
        <taxon>Pseudomonadati</taxon>
        <taxon>Myxococcota</taxon>
        <taxon>Polyangia</taxon>
        <taxon>Haliangiales</taxon>
        <taxon>Kofleriaceae</taxon>
        <taxon>Haliangium</taxon>
    </lineage>
</organism>
<sequence length="336" mass="35012">MLALWLEDRALRLRDDLPVPAPGPGEARVRVLRAGICATDVELVRGYYPFTGVPGHEFVGVVDALGPATDDGAADPGDDDDDDGGWLGRRVVGEINVVCGACAQCRAGRRTHCTRRQALGIHGRHGAFAEYLCLPLANLLAVPDELSSDAAAFTEPLAAALELQEQVALRPGARVLVVGAGKLGQLVAQSLALSTAQVRVVCRSAQRRAPLHARGIATCAPDEVRAGCADLAVECSGHPDGFALARRALRARGTLVLKSTYAGALTIDASSLVVDELTVVGSRCGPFAPALRLLASGRIDPMPLVSARFPLREALAAFDAARAPGAFKVLLAADAA</sequence>
<dbReference type="eggNOG" id="COG1063">
    <property type="taxonomic scope" value="Bacteria"/>
</dbReference>
<evidence type="ECO:0000259" key="6">
    <source>
        <dbReference type="Pfam" id="PF00107"/>
    </source>
</evidence>
<dbReference type="HOGENOM" id="CLU_026673_11_0_7"/>
<evidence type="ECO:0000259" key="7">
    <source>
        <dbReference type="Pfam" id="PF08240"/>
    </source>
</evidence>
<dbReference type="CDD" id="cd08242">
    <property type="entry name" value="MDR_like"/>
    <property type="match status" value="1"/>
</dbReference>
<dbReference type="RefSeq" id="WP_012829041.1">
    <property type="nucleotide sequence ID" value="NC_013440.1"/>
</dbReference>
<gene>
    <name evidence="8" type="ordered locus">Hoch_3943</name>
</gene>
<evidence type="ECO:0000313" key="9">
    <source>
        <dbReference type="Proteomes" id="UP000001880"/>
    </source>
</evidence>
<accession>D0LI63</accession>
<dbReference type="AlphaFoldDB" id="D0LI63"/>
<dbReference type="Gene3D" id="3.40.50.720">
    <property type="entry name" value="NAD(P)-binding Rossmann-like Domain"/>
    <property type="match status" value="1"/>
</dbReference>
<evidence type="ECO:0000256" key="3">
    <source>
        <dbReference type="ARBA" id="ARBA00022723"/>
    </source>
</evidence>
<dbReference type="InterPro" id="IPR013149">
    <property type="entry name" value="ADH-like_C"/>
</dbReference>
<dbReference type="InterPro" id="IPR011032">
    <property type="entry name" value="GroES-like_sf"/>
</dbReference>
<dbReference type="EMBL" id="CP001804">
    <property type="protein sequence ID" value="ACY16442.1"/>
    <property type="molecule type" value="Genomic_DNA"/>
</dbReference>
<keyword evidence="5" id="KW-0560">Oxidoreductase</keyword>
<evidence type="ECO:0000256" key="1">
    <source>
        <dbReference type="ARBA" id="ARBA00001947"/>
    </source>
</evidence>